<evidence type="ECO:0000256" key="5">
    <source>
        <dbReference type="ARBA" id="ARBA00047278"/>
    </source>
</evidence>
<dbReference type="EMBL" id="CAJHNH020000659">
    <property type="protein sequence ID" value="CAG5119127.1"/>
    <property type="molecule type" value="Genomic_DNA"/>
</dbReference>
<accession>A0A8S3YPL4</accession>
<comment type="caution">
    <text evidence="6">Lacks conserved residue(s) required for the propagation of feature annotation.</text>
</comment>
<dbReference type="SUPFAM" id="SSF53335">
    <property type="entry name" value="S-adenosyl-L-methionine-dependent methyltransferases"/>
    <property type="match status" value="1"/>
</dbReference>
<dbReference type="InterPro" id="IPR034262">
    <property type="entry name" value="TRMT2A_RRM"/>
</dbReference>
<keyword evidence="2 6" id="KW-0808">Transferase</keyword>
<dbReference type="CDD" id="cd02440">
    <property type="entry name" value="AdoMet_MTases"/>
    <property type="match status" value="1"/>
</dbReference>
<dbReference type="Gene3D" id="3.40.50.150">
    <property type="entry name" value="Vaccinia Virus protein VP39"/>
    <property type="match status" value="1"/>
</dbReference>
<evidence type="ECO:0000256" key="1">
    <source>
        <dbReference type="ARBA" id="ARBA00022603"/>
    </source>
</evidence>
<evidence type="ECO:0000256" key="2">
    <source>
        <dbReference type="ARBA" id="ARBA00022679"/>
    </source>
</evidence>
<feature type="binding site" evidence="6">
    <location>
        <position position="549"/>
    </location>
    <ligand>
        <name>S-adenosyl-L-methionine</name>
        <dbReference type="ChEBI" id="CHEBI:59789"/>
    </ligand>
</feature>
<name>A0A8S3YPL4_9EUPU</name>
<dbReference type="PROSITE" id="PS51687">
    <property type="entry name" value="SAM_MT_RNA_M5U"/>
    <property type="match status" value="1"/>
</dbReference>
<feature type="binding site" evidence="6">
    <location>
        <position position="500"/>
    </location>
    <ligand>
        <name>S-adenosyl-L-methionine</name>
        <dbReference type="ChEBI" id="CHEBI:59789"/>
    </ligand>
</feature>
<evidence type="ECO:0000256" key="6">
    <source>
        <dbReference type="PROSITE-ProRule" id="PRU01024"/>
    </source>
</evidence>
<dbReference type="SUPFAM" id="SSF54928">
    <property type="entry name" value="RNA-binding domain, RBD"/>
    <property type="match status" value="1"/>
</dbReference>
<dbReference type="GO" id="GO:0006396">
    <property type="term" value="P:RNA processing"/>
    <property type="evidence" value="ECO:0007669"/>
    <property type="project" value="InterPro"/>
</dbReference>
<evidence type="ECO:0000256" key="3">
    <source>
        <dbReference type="ARBA" id="ARBA00022691"/>
    </source>
</evidence>
<feature type="active site" description="Nucleophile" evidence="6">
    <location>
        <position position="577"/>
    </location>
</feature>
<dbReference type="GO" id="GO:0003723">
    <property type="term" value="F:RNA binding"/>
    <property type="evidence" value="ECO:0007669"/>
    <property type="project" value="TreeGrafter"/>
</dbReference>
<dbReference type="EC" id="2.1.1.35" evidence="4"/>
<dbReference type="Gene3D" id="2.40.50.1070">
    <property type="match status" value="1"/>
</dbReference>
<keyword evidence="1 6" id="KW-0489">Methyltransferase</keyword>
<evidence type="ECO:0000313" key="8">
    <source>
        <dbReference type="EMBL" id="CAG5119127.1"/>
    </source>
</evidence>
<dbReference type="Pfam" id="PF05958">
    <property type="entry name" value="tRNA_U5-meth_tr"/>
    <property type="match status" value="1"/>
</dbReference>
<keyword evidence="3 6" id="KW-0949">S-adenosyl-L-methionine</keyword>
<dbReference type="InterPro" id="IPR035979">
    <property type="entry name" value="RBD_domain_sf"/>
</dbReference>
<dbReference type="AlphaFoldDB" id="A0A8S3YPL4"/>
<protein>
    <recommendedName>
        <fullName evidence="4">tRNA (uracil(54)-C(5))-methyltransferase</fullName>
        <ecNumber evidence="4">2.1.1.35</ecNumber>
    </recommendedName>
</protein>
<sequence>MADTLTSGDASELAAGMKTVEGAENTHLQHSSLQTDAVGNSLNHQNDAKTAPQVVGEVDVAHPTAIEDASELGSGAKSQTGLLDPLSYTKSEEFTSEIFKIQIHNLPKFGFNDLKKRLKSHLKLNPHKIKSDKRYVTYVCFKNEQDRDEALGKLHGHVWKGKTLQAKIAAPVADPYLRKRNDISDNQKSQTGKDSADLAPVDSSKALTKEEAEARLRASVSPLWDTDYTQQLQIKTDKIKDVMDKLARNHFVKHLFKDRFASEGLPCPLLPIVPSPVTAEYRNKNEFTVGYSLDGKVIVGFRYGLYKEGTTAVGESTNLGIAMPAAIPVVQSFQEFVAKSEWLPYRQETGAGHWQTLTVRTFLTGDVMALINFVPRKLEQSEIDGVKAALKEFYTTGEGKNVKITSFYFRVMGDKGQTVKSSSELLFGESHVFESLMNLRFRISPEAFFQVNTPATEKLYQLISDWCNVSPSTTVLDICCGTGTIGLSMAKKVKQVIGIEMCPQAVEDAKVNAAINEIDNATFHCAKVEDIISKVMASVDSSDIVAVVDPPRPGLHKDVIRTLRRSSGIQRLVYVSCNPDGALDNLADLLRPETGRHKGAPFKMIKAVPVDLFPGTKHCELVILFSRNDISATDLPACVQDDSITVDAATCMKGDSSQVVDVACVDGDSSEVDGTVKVDDVASDSSKVDDTETVDNISCVNLGRVKVDIACVGGDTETVDDTVKDNVACVDSGTKS</sequence>
<reference evidence="8" key="1">
    <citation type="submission" date="2021-04" db="EMBL/GenBank/DDBJ databases">
        <authorList>
            <consortium name="Molecular Ecology Group"/>
        </authorList>
    </citation>
    <scope>NUCLEOTIDE SEQUENCE</scope>
</reference>
<dbReference type="Proteomes" id="UP000678393">
    <property type="component" value="Unassembled WGS sequence"/>
</dbReference>
<dbReference type="GO" id="GO:0030697">
    <property type="term" value="F:tRNA (uracil(54)-C5)-methyltransferase activity, S-adenosyl methionine-dependent"/>
    <property type="evidence" value="ECO:0007669"/>
    <property type="project" value="UniProtKB-EC"/>
</dbReference>
<dbReference type="InterPro" id="IPR045850">
    <property type="entry name" value="TRM2_met"/>
</dbReference>
<comment type="caution">
    <text evidence="8">The sequence shown here is derived from an EMBL/GenBank/DDBJ whole genome shotgun (WGS) entry which is preliminary data.</text>
</comment>
<dbReference type="InterPro" id="IPR010280">
    <property type="entry name" value="U5_MeTrfase_fam"/>
</dbReference>
<dbReference type="PANTHER" id="PTHR45904:SF2">
    <property type="entry name" value="TRNA (URACIL-5-)-METHYLTRANSFERASE HOMOLOG A"/>
    <property type="match status" value="1"/>
</dbReference>
<keyword evidence="9" id="KW-1185">Reference proteome</keyword>
<evidence type="ECO:0000256" key="4">
    <source>
        <dbReference type="ARBA" id="ARBA00033763"/>
    </source>
</evidence>
<comment type="similarity">
    <text evidence="6">Belongs to the class I-like SAM-binding methyltransferase superfamily. RNA M5U methyltransferase family.</text>
</comment>
<comment type="catalytic activity">
    <reaction evidence="5">
        <text>uridine(54) in tRNA + S-adenosyl-L-methionine = 5-methyluridine(54) in tRNA + S-adenosyl-L-homocysteine + H(+)</text>
        <dbReference type="Rhea" id="RHEA:42712"/>
        <dbReference type="Rhea" id="RHEA-COMP:10167"/>
        <dbReference type="Rhea" id="RHEA-COMP:10193"/>
        <dbReference type="ChEBI" id="CHEBI:15378"/>
        <dbReference type="ChEBI" id="CHEBI:57856"/>
        <dbReference type="ChEBI" id="CHEBI:59789"/>
        <dbReference type="ChEBI" id="CHEBI:65315"/>
        <dbReference type="ChEBI" id="CHEBI:74447"/>
        <dbReference type="EC" id="2.1.1.35"/>
    </reaction>
    <physiologicalReaction direction="left-to-right" evidence="5">
        <dbReference type="Rhea" id="RHEA:42713"/>
    </physiologicalReaction>
</comment>
<feature type="region of interest" description="Disordered" evidence="7">
    <location>
        <begin position="179"/>
        <end position="204"/>
    </location>
</feature>
<organism evidence="8 9">
    <name type="scientific">Candidula unifasciata</name>
    <dbReference type="NCBI Taxonomy" id="100452"/>
    <lineage>
        <taxon>Eukaryota</taxon>
        <taxon>Metazoa</taxon>
        <taxon>Spiralia</taxon>
        <taxon>Lophotrochozoa</taxon>
        <taxon>Mollusca</taxon>
        <taxon>Gastropoda</taxon>
        <taxon>Heterobranchia</taxon>
        <taxon>Euthyneura</taxon>
        <taxon>Panpulmonata</taxon>
        <taxon>Eupulmonata</taxon>
        <taxon>Stylommatophora</taxon>
        <taxon>Helicina</taxon>
        <taxon>Helicoidea</taxon>
        <taxon>Geomitridae</taxon>
        <taxon>Candidula</taxon>
    </lineage>
</organism>
<dbReference type="PANTHER" id="PTHR45904">
    <property type="entry name" value="TRNA (URACIL-5-)-METHYLTRANSFERASE"/>
    <property type="match status" value="1"/>
</dbReference>
<dbReference type="CDD" id="cd12439">
    <property type="entry name" value="RRM_TRMT2A"/>
    <property type="match status" value="1"/>
</dbReference>
<proteinExistence type="inferred from homology"/>
<dbReference type="GO" id="GO:0032259">
    <property type="term" value="P:methylation"/>
    <property type="evidence" value="ECO:0007669"/>
    <property type="project" value="UniProtKB-KW"/>
</dbReference>
<evidence type="ECO:0000256" key="7">
    <source>
        <dbReference type="SAM" id="MobiDB-lite"/>
    </source>
</evidence>
<feature type="binding site" evidence="6">
    <location>
        <position position="450"/>
    </location>
    <ligand>
        <name>S-adenosyl-L-methionine</name>
        <dbReference type="ChEBI" id="CHEBI:59789"/>
    </ligand>
</feature>
<gene>
    <name evidence="8" type="ORF">CUNI_LOCUS4685</name>
</gene>
<dbReference type="OrthoDB" id="10250660at2759"/>
<evidence type="ECO:0000313" key="9">
    <source>
        <dbReference type="Proteomes" id="UP000678393"/>
    </source>
</evidence>
<dbReference type="InterPro" id="IPR029063">
    <property type="entry name" value="SAM-dependent_MTases_sf"/>
</dbReference>